<dbReference type="RefSeq" id="WP_380010335.1">
    <property type="nucleotide sequence ID" value="NZ_JADIKI010000022.1"/>
</dbReference>
<sequence length="127" mass="13217">MRPPFSLRRLAASRLLRVMALLGWLLMTVSLPVAGAMASGTSHNQAAMASMTMDHIHANAMAGHHADDCCGGVAHPACHCEAMCGSVLLPSVPILFGPARLAEAHVSLRGIDAPTPDLIPPLRPPAA</sequence>
<dbReference type="EMBL" id="JADIKI010000022">
    <property type="protein sequence ID" value="MFK2854929.1"/>
    <property type="molecule type" value="Genomic_DNA"/>
</dbReference>
<comment type="caution">
    <text evidence="1">The sequence shown here is derived from an EMBL/GenBank/DDBJ whole genome shotgun (WGS) entry which is preliminary data.</text>
</comment>
<keyword evidence="2" id="KW-1185">Reference proteome</keyword>
<evidence type="ECO:0008006" key="3">
    <source>
        <dbReference type="Google" id="ProtNLM"/>
    </source>
</evidence>
<reference evidence="1 2" key="1">
    <citation type="submission" date="2020-10" db="EMBL/GenBank/DDBJ databases">
        <title>Phylogeny of dyella-like bacteria.</title>
        <authorList>
            <person name="Fu J."/>
        </authorList>
    </citation>
    <scope>NUCLEOTIDE SEQUENCE [LARGE SCALE GENOMIC DNA]</scope>
    <source>
        <strain evidence="1 2">DHG40</strain>
    </source>
</reference>
<protein>
    <recommendedName>
        <fullName evidence="3">CopL family metal-binding regulatory protein</fullName>
    </recommendedName>
</protein>
<proteinExistence type="predicted"/>
<name>A0ABW8IIA5_9GAMM</name>
<evidence type="ECO:0000313" key="1">
    <source>
        <dbReference type="EMBL" id="MFK2854929.1"/>
    </source>
</evidence>
<evidence type="ECO:0000313" key="2">
    <source>
        <dbReference type="Proteomes" id="UP001620409"/>
    </source>
</evidence>
<accession>A0ABW8IIA5</accession>
<organism evidence="1 2">
    <name type="scientific">Dyella humi</name>
    <dbReference type="NCBI Taxonomy" id="1770547"/>
    <lineage>
        <taxon>Bacteria</taxon>
        <taxon>Pseudomonadati</taxon>
        <taxon>Pseudomonadota</taxon>
        <taxon>Gammaproteobacteria</taxon>
        <taxon>Lysobacterales</taxon>
        <taxon>Rhodanobacteraceae</taxon>
        <taxon>Dyella</taxon>
    </lineage>
</organism>
<gene>
    <name evidence="1" type="ORF">ISP18_10045</name>
</gene>
<dbReference type="Proteomes" id="UP001620409">
    <property type="component" value="Unassembled WGS sequence"/>
</dbReference>